<dbReference type="EMBL" id="CAJNNV010031115">
    <property type="protein sequence ID" value="CAE8634706.1"/>
    <property type="molecule type" value="Genomic_DNA"/>
</dbReference>
<evidence type="ECO:0000313" key="3">
    <source>
        <dbReference type="EMBL" id="CAE8634706.1"/>
    </source>
</evidence>
<protein>
    <recommendedName>
        <fullName evidence="2">EF-hand domain-containing protein</fullName>
    </recommendedName>
</protein>
<dbReference type="InterPro" id="IPR018247">
    <property type="entry name" value="EF_Hand_1_Ca_BS"/>
</dbReference>
<organism evidence="3 4">
    <name type="scientific">Polarella glacialis</name>
    <name type="common">Dinoflagellate</name>
    <dbReference type="NCBI Taxonomy" id="89957"/>
    <lineage>
        <taxon>Eukaryota</taxon>
        <taxon>Sar</taxon>
        <taxon>Alveolata</taxon>
        <taxon>Dinophyceae</taxon>
        <taxon>Suessiales</taxon>
        <taxon>Suessiaceae</taxon>
        <taxon>Polarella</taxon>
    </lineage>
</organism>
<dbReference type="SUPFAM" id="SSF47473">
    <property type="entry name" value="EF-hand"/>
    <property type="match status" value="1"/>
</dbReference>
<accession>A0A813HA51</accession>
<comment type="caution">
    <text evidence="3">The sequence shown here is derived from an EMBL/GenBank/DDBJ whole genome shotgun (WGS) entry which is preliminary data.</text>
</comment>
<dbReference type="GO" id="GO:0005509">
    <property type="term" value="F:calcium ion binding"/>
    <property type="evidence" value="ECO:0007669"/>
    <property type="project" value="InterPro"/>
</dbReference>
<gene>
    <name evidence="3" type="ORF">PGLA1383_LOCUS50327</name>
</gene>
<feature type="non-terminal residue" evidence="3">
    <location>
        <position position="267"/>
    </location>
</feature>
<keyword evidence="4" id="KW-1185">Reference proteome</keyword>
<dbReference type="Pfam" id="PF13202">
    <property type="entry name" value="EF-hand_5"/>
    <property type="match status" value="1"/>
</dbReference>
<feature type="domain" description="EF-hand" evidence="2">
    <location>
        <begin position="102"/>
        <end position="131"/>
    </location>
</feature>
<name>A0A813HA51_POLGL</name>
<dbReference type="PROSITE" id="PS00018">
    <property type="entry name" value="EF_HAND_1"/>
    <property type="match status" value="2"/>
</dbReference>
<dbReference type="AlphaFoldDB" id="A0A813HA51"/>
<evidence type="ECO:0000259" key="2">
    <source>
        <dbReference type="PROSITE" id="PS50222"/>
    </source>
</evidence>
<dbReference type="InterPro" id="IPR011992">
    <property type="entry name" value="EF-hand-dom_pair"/>
</dbReference>
<dbReference type="PROSITE" id="PS50222">
    <property type="entry name" value="EF_HAND_2"/>
    <property type="match status" value="1"/>
</dbReference>
<sequence>PTSVEMSLIKAAWRCVDHDGDGIATHGEVEICEALSPVAKKLLGFSALPEEKFKEALMKDKGGLLDSPEAVWAAVDSNQDGKVTELELEVAKRQNHISAGEEAVLLTADSNADGVLSRQEFQGALQGLGGGDKLGQAAWLIADREGSGYISPAQLTKLADWAGLSSHVFAAFKSAGDTDNRRGFFKGLAAAGIGAWPEQQQMWCCSYQGVCSHTDSPPITAPPPSVIQVPFNCHEGYGDWWLSWSATKTDWCCSHFGRGCAATLPPS</sequence>
<dbReference type="Proteomes" id="UP000654075">
    <property type="component" value="Unassembled WGS sequence"/>
</dbReference>
<dbReference type="Gene3D" id="1.10.238.10">
    <property type="entry name" value="EF-hand"/>
    <property type="match status" value="1"/>
</dbReference>
<reference evidence="3" key="1">
    <citation type="submission" date="2021-02" db="EMBL/GenBank/DDBJ databases">
        <authorList>
            <person name="Dougan E. K."/>
            <person name="Rhodes N."/>
            <person name="Thang M."/>
            <person name="Chan C."/>
        </authorList>
    </citation>
    <scope>NUCLEOTIDE SEQUENCE</scope>
</reference>
<keyword evidence="1" id="KW-0106">Calcium</keyword>
<feature type="non-terminal residue" evidence="3">
    <location>
        <position position="1"/>
    </location>
</feature>
<evidence type="ECO:0000313" key="4">
    <source>
        <dbReference type="Proteomes" id="UP000654075"/>
    </source>
</evidence>
<evidence type="ECO:0000256" key="1">
    <source>
        <dbReference type="ARBA" id="ARBA00022837"/>
    </source>
</evidence>
<proteinExistence type="predicted"/>
<dbReference type="InterPro" id="IPR002048">
    <property type="entry name" value="EF_hand_dom"/>
</dbReference>